<evidence type="ECO:0000256" key="1">
    <source>
        <dbReference type="SAM" id="Phobius"/>
    </source>
</evidence>
<reference evidence="2 3" key="1">
    <citation type="submission" date="2019-09" db="EMBL/GenBank/DDBJ databases">
        <authorList>
            <person name="Depoorter E."/>
        </authorList>
    </citation>
    <scope>NUCLEOTIDE SEQUENCE [LARGE SCALE GENOMIC DNA]</scope>
    <source>
        <strain evidence="2">R-15945</strain>
    </source>
</reference>
<dbReference type="AlphaFoldDB" id="A0A6P2QIN6"/>
<proteinExistence type="predicted"/>
<evidence type="ECO:0000313" key="2">
    <source>
        <dbReference type="EMBL" id="VWB45818.1"/>
    </source>
</evidence>
<dbReference type="GO" id="GO:0004713">
    <property type="term" value="F:protein tyrosine kinase activity"/>
    <property type="evidence" value="ECO:0007669"/>
    <property type="project" value="TreeGrafter"/>
</dbReference>
<keyword evidence="1" id="KW-0812">Transmembrane</keyword>
<feature type="transmembrane region" description="Helical" evidence="1">
    <location>
        <begin position="25"/>
        <end position="46"/>
    </location>
</feature>
<dbReference type="PANTHER" id="PTHR32309:SF13">
    <property type="entry name" value="FERRIC ENTEROBACTIN TRANSPORT PROTEIN FEPE"/>
    <property type="match status" value="1"/>
</dbReference>
<dbReference type="PANTHER" id="PTHR32309">
    <property type="entry name" value="TYROSINE-PROTEIN KINASE"/>
    <property type="match status" value="1"/>
</dbReference>
<keyword evidence="1" id="KW-0472">Membrane</keyword>
<name>A0A6P2QIN6_BURL3</name>
<dbReference type="EMBL" id="CABVPU010000006">
    <property type="protein sequence ID" value="VWB45818.1"/>
    <property type="molecule type" value="Genomic_DNA"/>
</dbReference>
<gene>
    <name evidence="2" type="ORF">BLA15945_02104</name>
</gene>
<feature type="transmembrane region" description="Helical" evidence="1">
    <location>
        <begin position="357"/>
        <end position="378"/>
    </location>
</feature>
<evidence type="ECO:0000313" key="3">
    <source>
        <dbReference type="Proteomes" id="UP000494174"/>
    </source>
</evidence>
<dbReference type="Proteomes" id="UP000494174">
    <property type="component" value="Unassembled WGS sequence"/>
</dbReference>
<dbReference type="InterPro" id="IPR050445">
    <property type="entry name" value="Bact_polysacc_biosynth/exp"/>
</dbReference>
<protein>
    <submittedName>
        <fullName evidence="2">WcbD</fullName>
    </submittedName>
</protein>
<organism evidence="2 3">
    <name type="scientific">Burkholderia lata (strain ATCC 17760 / DSM 23089 / LMG 22485 / NCIMB 9086 / R18194 / 383)</name>
    <dbReference type="NCBI Taxonomy" id="482957"/>
    <lineage>
        <taxon>Bacteria</taxon>
        <taxon>Pseudomonadati</taxon>
        <taxon>Pseudomonadota</taxon>
        <taxon>Betaproteobacteria</taxon>
        <taxon>Burkholderiales</taxon>
        <taxon>Burkholderiaceae</taxon>
        <taxon>Burkholderia</taxon>
        <taxon>Burkholderia cepacia complex</taxon>
    </lineage>
</organism>
<sequence>MLRQGEVGLPNNGIVSRLMARLRRLSPLFVLAVVIPTLASTVYYGVIASDVYVSEARFIVRSPERQQQSSLFSALLQGTGFSRAQDDTYAVHDFILSRDALAELNKSDYLVSAFGASRADFFNRFPGLDRDRSFEALYKYYQRHVQVDYDTASSITTLQVRAYSAEEANHIAESLLEMSEGLVNKLNERARRDLIGSAQREEAAAEQRAKSAAVALSKYRDSATVFDPERQSLLQLQQVTGLQNALQEAEAQLQQLRTLTPKNPQIPALELRIKSLRDSIGQSVANVSSGKSSLSGKASQYAMLQLEQTFAERQLASAMAALENARNEADRKQLYLERLVQPNLPDIAIEPKRLRSIVVVFVLGMIAWGILSLLLAGVREHHD</sequence>
<dbReference type="GO" id="GO:0005886">
    <property type="term" value="C:plasma membrane"/>
    <property type="evidence" value="ECO:0007669"/>
    <property type="project" value="TreeGrafter"/>
</dbReference>
<keyword evidence="1" id="KW-1133">Transmembrane helix</keyword>
<accession>A0A6P2QIN6</accession>